<dbReference type="SUPFAM" id="SSF52833">
    <property type="entry name" value="Thioredoxin-like"/>
    <property type="match status" value="1"/>
</dbReference>
<dbReference type="InterPro" id="IPR050217">
    <property type="entry name" value="Peroxiredoxin"/>
</dbReference>
<sequence>YTINDMGIGRNAKEVLRTLQAAQFVAEHGDRVCPANWQPGEKTLQPGTKLVGKI</sequence>
<proteinExistence type="inferred from homology"/>
<feature type="domain" description="Peroxiredoxin C-terminal" evidence="6">
    <location>
        <begin position="21"/>
        <end position="45"/>
    </location>
</feature>
<keyword evidence="5" id="KW-0676">Redox-active center</keyword>
<dbReference type="GO" id="GO:0045454">
    <property type="term" value="P:cell redox homeostasis"/>
    <property type="evidence" value="ECO:0007669"/>
    <property type="project" value="TreeGrafter"/>
</dbReference>
<keyword evidence="4 7" id="KW-0560">Oxidoreductase</keyword>
<evidence type="ECO:0000256" key="2">
    <source>
        <dbReference type="ARBA" id="ARBA00022559"/>
    </source>
</evidence>
<dbReference type="PANTHER" id="PTHR10681">
    <property type="entry name" value="THIOREDOXIN PEROXIDASE"/>
    <property type="match status" value="1"/>
</dbReference>
<feature type="non-terminal residue" evidence="7">
    <location>
        <position position="1"/>
    </location>
</feature>
<evidence type="ECO:0000256" key="3">
    <source>
        <dbReference type="ARBA" id="ARBA00022862"/>
    </source>
</evidence>
<dbReference type="GO" id="GO:0006979">
    <property type="term" value="P:response to oxidative stress"/>
    <property type="evidence" value="ECO:0007669"/>
    <property type="project" value="TreeGrafter"/>
</dbReference>
<accession>A0A844ECF7</accession>
<dbReference type="Proteomes" id="UP000491237">
    <property type="component" value="Unassembled WGS sequence"/>
</dbReference>
<dbReference type="EMBL" id="WKKY01000406">
    <property type="protein sequence ID" value="MSE21407.1"/>
    <property type="molecule type" value="Genomic_DNA"/>
</dbReference>
<dbReference type="GO" id="GO:0042744">
    <property type="term" value="P:hydrogen peroxide catabolic process"/>
    <property type="evidence" value="ECO:0007669"/>
    <property type="project" value="TreeGrafter"/>
</dbReference>
<comment type="caution">
    <text evidence="7">The sequence shown here is derived from an EMBL/GenBank/DDBJ whole genome shotgun (WGS) entry which is preliminary data.</text>
</comment>
<dbReference type="Pfam" id="PF10417">
    <property type="entry name" value="1-cysPrx_C"/>
    <property type="match status" value="1"/>
</dbReference>
<dbReference type="InterPro" id="IPR036249">
    <property type="entry name" value="Thioredoxin-like_sf"/>
</dbReference>
<name>A0A844ECF7_9LACO</name>
<keyword evidence="3" id="KW-0049">Antioxidant</keyword>
<dbReference type="InterPro" id="IPR019479">
    <property type="entry name" value="Peroxiredoxin_C"/>
</dbReference>
<dbReference type="AlphaFoldDB" id="A0A844ECF7"/>
<protein>
    <submittedName>
        <fullName evidence="7">Peroxiredoxin</fullName>
        <ecNumber evidence="7">1.11.1.15</ecNumber>
    </submittedName>
</protein>
<reference evidence="7 8" key="1">
    <citation type="submission" date="2019-11" db="EMBL/GenBank/DDBJ databases">
        <title>Draft Genome Sequence of Plant Growth-Promoting Rhizosphere-Associated Bacteria.</title>
        <authorList>
            <person name="Vasilyev I.Y."/>
            <person name="Radchenko V."/>
            <person name="Ilnitskaya E.V."/>
        </authorList>
    </citation>
    <scope>NUCLEOTIDE SEQUENCE [LARGE SCALE GENOMIC DNA]</scope>
    <source>
        <strain evidence="7 8">VRA_07sq_f</strain>
    </source>
</reference>
<organism evidence="7 8">
    <name type="scientific">Lentilactobacillus parabuchneri</name>
    <dbReference type="NCBI Taxonomy" id="152331"/>
    <lineage>
        <taxon>Bacteria</taxon>
        <taxon>Bacillati</taxon>
        <taxon>Bacillota</taxon>
        <taxon>Bacilli</taxon>
        <taxon>Lactobacillales</taxon>
        <taxon>Lactobacillaceae</taxon>
        <taxon>Lentilactobacillus</taxon>
    </lineage>
</organism>
<evidence type="ECO:0000256" key="5">
    <source>
        <dbReference type="ARBA" id="ARBA00023284"/>
    </source>
</evidence>
<gene>
    <name evidence="7" type="ORF">GKC44_09195</name>
</gene>
<evidence type="ECO:0000313" key="8">
    <source>
        <dbReference type="Proteomes" id="UP000491237"/>
    </source>
</evidence>
<evidence type="ECO:0000256" key="1">
    <source>
        <dbReference type="ARBA" id="ARBA00009796"/>
    </source>
</evidence>
<evidence type="ECO:0000313" key="7">
    <source>
        <dbReference type="EMBL" id="MSE21407.1"/>
    </source>
</evidence>
<dbReference type="Gene3D" id="3.40.30.10">
    <property type="entry name" value="Glutaredoxin"/>
    <property type="match status" value="1"/>
</dbReference>
<dbReference type="GO" id="GO:0005829">
    <property type="term" value="C:cytosol"/>
    <property type="evidence" value="ECO:0007669"/>
    <property type="project" value="TreeGrafter"/>
</dbReference>
<evidence type="ECO:0000259" key="6">
    <source>
        <dbReference type="Pfam" id="PF10417"/>
    </source>
</evidence>
<evidence type="ECO:0000256" key="4">
    <source>
        <dbReference type="ARBA" id="ARBA00023002"/>
    </source>
</evidence>
<dbReference type="PANTHER" id="PTHR10681:SF121">
    <property type="entry name" value="ALKYL HYDROPEROXIDE REDUCTASE C"/>
    <property type="match status" value="1"/>
</dbReference>
<dbReference type="GO" id="GO:0008379">
    <property type="term" value="F:thioredoxin peroxidase activity"/>
    <property type="evidence" value="ECO:0007669"/>
    <property type="project" value="TreeGrafter"/>
</dbReference>
<comment type="similarity">
    <text evidence="1">Belongs to the peroxiredoxin family. AhpC/Prx1 subfamily.</text>
</comment>
<dbReference type="GO" id="GO:0033554">
    <property type="term" value="P:cellular response to stress"/>
    <property type="evidence" value="ECO:0007669"/>
    <property type="project" value="TreeGrafter"/>
</dbReference>
<dbReference type="EC" id="1.11.1.15" evidence="7"/>
<keyword evidence="2 7" id="KW-0575">Peroxidase</keyword>